<accession>A0ABW4ALT3</accession>
<sequence>MTAVASSCPSCGAGLEIHPDAGVLRCPYCRREIPLQAPPGVFGMPQVTITTNRLFTQPAPEMIRRQKLMALIFGVGAVVAVCAVMIPIFSIATSGSSVDVEEIAVGDTARVGVFEATVRGIDCTRETITQLDDPATTYDESSSTEKAAGKFCAVAFSVTNVGEKTDSYPTYSIEATSPTERVLQENGIAENYLTNTSYVLSEPIDPGKTVDHQLVFDVPADTTLAYLQIGDELSADAVIKVKFAS</sequence>
<dbReference type="InterPro" id="IPR029050">
    <property type="entry name" value="Immunoprotect_excell_Ig-like"/>
</dbReference>
<dbReference type="InterPro" id="IPR029051">
    <property type="entry name" value="DUF4352"/>
</dbReference>
<dbReference type="Gene3D" id="2.60.40.1240">
    <property type="match status" value="1"/>
</dbReference>
<dbReference type="EMBL" id="JBHTMK010000051">
    <property type="protein sequence ID" value="MFD1371220.1"/>
    <property type="molecule type" value="Genomic_DNA"/>
</dbReference>
<keyword evidence="2" id="KW-0472">Membrane</keyword>
<keyword evidence="2" id="KW-1133">Transmembrane helix</keyword>
<keyword evidence="5" id="KW-1185">Reference proteome</keyword>
<evidence type="ECO:0000313" key="4">
    <source>
        <dbReference type="EMBL" id="MFD1371220.1"/>
    </source>
</evidence>
<keyword evidence="2" id="KW-0812">Transmembrane</keyword>
<evidence type="ECO:0000256" key="2">
    <source>
        <dbReference type="SAM" id="Phobius"/>
    </source>
</evidence>
<organism evidence="4 5">
    <name type="scientific">Actinoplanes sichuanensis</name>
    <dbReference type="NCBI Taxonomy" id="512349"/>
    <lineage>
        <taxon>Bacteria</taxon>
        <taxon>Bacillati</taxon>
        <taxon>Actinomycetota</taxon>
        <taxon>Actinomycetes</taxon>
        <taxon>Micromonosporales</taxon>
        <taxon>Micromonosporaceae</taxon>
        <taxon>Actinoplanes</taxon>
    </lineage>
</organism>
<dbReference type="Proteomes" id="UP001597183">
    <property type="component" value="Unassembled WGS sequence"/>
</dbReference>
<evidence type="ECO:0000256" key="1">
    <source>
        <dbReference type="ARBA" id="ARBA00022729"/>
    </source>
</evidence>
<dbReference type="Gene3D" id="2.20.28.30">
    <property type="entry name" value="RNA polymerase ii, chain L"/>
    <property type="match status" value="1"/>
</dbReference>
<dbReference type="RefSeq" id="WP_317789709.1">
    <property type="nucleotide sequence ID" value="NZ_AP028461.1"/>
</dbReference>
<comment type="caution">
    <text evidence="4">The sequence shown here is derived from an EMBL/GenBank/DDBJ whole genome shotgun (WGS) entry which is preliminary data.</text>
</comment>
<feature type="transmembrane region" description="Helical" evidence="2">
    <location>
        <begin position="68"/>
        <end position="89"/>
    </location>
</feature>
<feature type="domain" description="DUF4352" evidence="3">
    <location>
        <begin position="104"/>
        <end position="233"/>
    </location>
</feature>
<evidence type="ECO:0000313" key="5">
    <source>
        <dbReference type="Proteomes" id="UP001597183"/>
    </source>
</evidence>
<gene>
    <name evidence="4" type="ORF">ACFQ5G_38325</name>
</gene>
<protein>
    <submittedName>
        <fullName evidence="4">DUF4352 domain-containing protein</fullName>
    </submittedName>
</protein>
<reference evidence="5" key="1">
    <citation type="journal article" date="2019" name="Int. J. Syst. Evol. Microbiol.">
        <title>The Global Catalogue of Microorganisms (GCM) 10K type strain sequencing project: providing services to taxonomists for standard genome sequencing and annotation.</title>
        <authorList>
            <consortium name="The Broad Institute Genomics Platform"/>
            <consortium name="The Broad Institute Genome Sequencing Center for Infectious Disease"/>
            <person name="Wu L."/>
            <person name="Ma J."/>
        </authorList>
    </citation>
    <scope>NUCLEOTIDE SEQUENCE [LARGE SCALE GENOMIC DNA]</scope>
    <source>
        <strain evidence="5">CCM 7526</strain>
    </source>
</reference>
<evidence type="ECO:0000259" key="3">
    <source>
        <dbReference type="Pfam" id="PF11611"/>
    </source>
</evidence>
<name>A0ABW4ALT3_9ACTN</name>
<dbReference type="Pfam" id="PF11611">
    <property type="entry name" value="DUF4352"/>
    <property type="match status" value="1"/>
</dbReference>
<keyword evidence="1" id="KW-0732">Signal</keyword>
<proteinExistence type="predicted"/>